<evidence type="ECO:0000259" key="3">
    <source>
        <dbReference type="Pfam" id="PF26527"/>
    </source>
</evidence>
<dbReference type="RefSeq" id="WP_244192507.1">
    <property type="nucleotide sequence ID" value="NZ_CP015449.1"/>
</dbReference>
<feature type="domain" description="DUF8176" evidence="3">
    <location>
        <begin position="178"/>
        <end position="297"/>
    </location>
</feature>
<dbReference type="Pfam" id="PF26527">
    <property type="entry name" value="DUF8176"/>
    <property type="match status" value="1"/>
</dbReference>
<evidence type="ECO:0000256" key="2">
    <source>
        <dbReference type="SAM" id="Phobius"/>
    </source>
</evidence>
<dbReference type="EMBL" id="CP015449">
    <property type="protein sequence ID" value="AWH93661.1"/>
    <property type="molecule type" value="Genomic_DNA"/>
</dbReference>
<keyword evidence="2" id="KW-0472">Membrane</keyword>
<feature type="region of interest" description="Disordered" evidence="1">
    <location>
        <begin position="1"/>
        <end position="134"/>
    </location>
</feature>
<dbReference type="AlphaFoldDB" id="A0A2S1RBS3"/>
<feature type="compositionally biased region" description="Basic and acidic residues" evidence="1">
    <location>
        <begin position="54"/>
        <end position="64"/>
    </location>
</feature>
<accession>A0A2S1RBS3</accession>
<evidence type="ECO:0000313" key="5">
    <source>
        <dbReference type="Proteomes" id="UP000244928"/>
    </source>
</evidence>
<gene>
    <name evidence="4" type="ORF">A6035_01715</name>
</gene>
<reference evidence="4 5" key="1">
    <citation type="submission" date="2016-04" db="EMBL/GenBank/DDBJ databases">
        <title>Complete genome sequence of Dietzia lutea YIM 80766T, a strain isolated from desert soil in Egypt.</title>
        <authorList>
            <person name="Zhao J."/>
            <person name="Hu B."/>
            <person name="Geng S."/>
            <person name="Nie Y."/>
            <person name="Tang Y."/>
        </authorList>
    </citation>
    <scope>NUCLEOTIDE SEQUENCE [LARGE SCALE GENOMIC DNA]</scope>
    <source>
        <strain evidence="4 5">YIM 80766</strain>
    </source>
</reference>
<keyword evidence="2" id="KW-1133">Transmembrane helix</keyword>
<feature type="compositionally biased region" description="Gly residues" evidence="1">
    <location>
        <begin position="75"/>
        <end position="89"/>
    </location>
</feature>
<name>A0A2S1RBS3_9ACTN</name>
<proteinExistence type="predicted"/>
<dbReference type="InterPro" id="IPR058489">
    <property type="entry name" value="DUF8176"/>
</dbReference>
<organism evidence="4 5">
    <name type="scientific">Dietzia lutea</name>
    <dbReference type="NCBI Taxonomy" id="546160"/>
    <lineage>
        <taxon>Bacteria</taxon>
        <taxon>Bacillati</taxon>
        <taxon>Actinomycetota</taxon>
        <taxon>Actinomycetes</taxon>
        <taxon>Mycobacteriales</taxon>
        <taxon>Dietziaceae</taxon>
        <taxon>Dietzia</taxon>
    </lineage>
</organism>
<dbReference type="Proteomes" id="UP000244928">
    <property type="component" value="Chromosome"/>
</dbReference>
<evidence type="ECO:0000313" key="4">
    <source>
        <dbReference type="EMBL" id="AWH93661.1"/>
    </source>
</evidence>
<keyword evidence="5" id="KW-1185">Reference proteome</keyword>
<keyword evidence="2" id="KW-0812">Transmembrane</keyword>
<protein>
    <recommendedName>
        <fullName evidence="3">DUF8176 domain-containing protein</fullName>
    </recommendedName>
</protein>
<evidence type="ECO:0000256" key="1">
    <source>
        <dbReference type="SAM" id="MobiDB-lite"/>
    </source>
</evidence>
<sequence>MADRPTRGDDDETSRLPEVTVPPWLRTGPGPDPSRPGVPAVDRSAGAGGAGASRADDRAEEPAREAPPTRITLGAGAGAGAGAGTGAGAGADRTVGVEPADRTAGAEVDDLSTLPLGTAGAEVRRPVEESPQSPAVLDRRPVRIALLAAAGVAVLGGSAVLGFVVTRGAVSPSEEAVTGCTEISEPGRVVGAGPGSLDTPAGAVLAFDHAYYVERSAEKAFEAVSPSSRMTEEQLRVEGVERVPEGTTHCVEARELSPTLLEVDLTEYPPETDPVLIRQRVRLAENPDGTWGIVSITPAG</sequence>
<dbReference type="KEGG" id="dlu:A6035_01715"/>
<feature type="transmembrane region" description="Helical" evidence="2">
    <location>
        <begin position="144"/>
        <end position="165"/>
    </location>
</feature>